<evidence type="ECO:0000256" key="4">
    <source>
        <dbReference type="ARBA" id="ARBA00022670"/>
    </source>
</evidence>
<accession>A0A9D9HGM4</accession>
<name>A0A9D9HGM4_9SPIR</name>
<evidence type="ECO:0000256" key="6">
    <source>
        <dbReference type="ARBA" id="ARBA00022750"/>
    </source>
</evidence>
<comment type="pathway">
    <text evidence="10">Protein modification; lipoprotein biosynthesis (signal peptide cleavage).</text>
</comment>
<dbReference type="AlphaFoldDB" id="A0A9D9HGM4"/>
<comment type="subcellular location">
    <subcellularLocation>
        <location evidence="10">Cell membrane</location>
        <topology evidence="10">Multi-pass membrane protein</topology>
    </subcellularLocation>
</comment>
<dbReference type="Proteomes" id="UP000823616">
    <property type="component" value="Unassembled WGS sequence"/>
</dbReference>
<evidence type="ECO:0000313" key="12">
    <source>
        <dbReference type="EMBL" id="MBO8450676.1"/>
    </source>
</evidence>
<evidence type="ECO:0000256" key="9">
    <source>
        <dbReference type="ARBA" id="ARBA00023136"/>
    </source>
</evidence>
<feature type="transmembrane region" description="Helical" evidence="10">
    <location>
        <begin position="38"/>
        <end position="58"/>
    </location>
</feature>
<proteinExistence type="inferred from homology"/>
<feature type="active site" evidence="10">
    <location>
        <position position="155"/>
    </location>
</feature>
<comment type="caution">
    <text evidence="12">The sequence shown here is derived from an EMBL/GenBank/DDBJ whole genome shotgun (WGS) entry which is preliminary data.</text>
</comment>
<dbReference type="InterPro" id="IPR001872">
    <property type="entry name" value="Peptidase_A8"/>
</dbReference>
<keyword evidence="2 10" id="KW-1003">Cell membrane</keyword>
<keyword evidence="8 10" id="KW-1133">Transmembrane helix</keyword>
<keyword evidence="4 10" id="KW-0645">Protease</keyword>
<comment type="similarity">
    <text evidence="1 10 11">Belongs to the peptidase A8 family.</text>
</comment>
<dbReference type="PANTHER" id="PTHR33695">
    <property type="entry name" value="LIPOPROTEIN SIGNAL PEPTIDASE"/>
    <property type="match status" value="1"/>
</dbReference>
<protein>
    <recommendedName>
        <fullName evidence="10">Lipoprotein signal peptidase</fullName>
        <ecNumber evidence="10">3.4.23.36</ecNumber>
    </recommendedName>
    <alternativeName>
        <fullName evidence="10">Prolipoprotein signal peptidase</fullName>
    </alternativeName>
    <alternativeName>
        <fullName evidence="10">Signal peptidase II</fullName>
        <shortName evidence="10">SPase II</shortName>
    </alternativeName>
</protein>
<comment type="function">
    <text evidence="10">This protein specifically catalyzes the removal of signal peptides from prolipoproteins.</text>
</comment>
<dbReference type="EC" id="3.4.23.36" evidence="10"/>
<dbReference type="EMBL" id="JADIMS010000112">
    <property type="protein sequence ID" value="MBO8450676.1"/>
    <property type="molecule type" value="Genomic_DNA"/>
</dbReference>
<evidence type="ECO:0000256" key="1">
    <source>
        <dbReference type="ARBA" id="ARBA00006139"/>
    </source>
</evidence>
<feature type="active site" evidence="10">
    <location>
        <position position="133"/>
    </location>
</feature>
<evidence type="ECO:0000256" key="7">
    <source>
        <dbReference type="ARBA" id="ARBA00022801"/>
    </source>
</evidence>
<keyword evidence="3" id="KW-0997">Cell inner membrane</keyword>
<organism evidence="12 13">
    <name type="scientific">Candidatus Avitreponema avistercoris</name>
    <dbReference type="NCBI Taxonomy" id="2840705"/>
    <lineage>
        <taxon>Bacteria</taxon>
        <taxon>Pseudomonadati</taxon>
        <taxon>Spirochaetota</taxon>
        <taxon>Spirochaetia</taxon>
        <taxon>Spirochaetales</taxon>
        <taxon>Candidatus Avitreponema</taxon>
    </lineage>
</organism>
<keyword evidence="9 10" id="KW-0472">Membrane</keyword>
<reference evidence="12" key="1">
    <citation type="submission" date="2020-10" db="EMBL/GenBank/DDBJ databases">
        <authorList>
            <person name="Gilroy R."/>
        </authorList>
    </citation>
    <scope>NUCLEOTIDE SEQUENCE</scope>
    <source>
        <strain evidence="12">B3-4054</strain>
    </source>
</reference>
<comment type="catalytic activity">
    <reaction evidence="10">
        <text>Release of signal peptides from bacterial membrane prolipoproteins. Hydrolyzes -Xaa-Yaa-Zaa-|-(S,diacylglyceryl)Cys-, in which Xaa is hydrophobic (preferably Leu), and Yaa (Ala or Ser) and Zaa (Gly or Ala) have small, neutral side chains.</text>
        <dbReference type="EC" id="3.4.23.36"/>
    </reaction>
</comment>
<dbReference type="HAMAP" id="MF_00161">
    <property type="entry name" value="LspA"/>
    <property type="match status" value="1"/>
</dbReference>
<dbReference type="GO" id="GO:0006508">
    <property type="term" value="P:proteolysis"/>
    <property type="evidence" value="ECO:0007669"/>
    <property type="project" value="UniProtKB-KW"/>
</dbReference>
<keyword evidence="5 10" id="KW-0812">Transmembrane</keyword>
<evidence type="ECO:0000313" key="13">
    <source>
        <dbReference type="Proteomes" id="UP000823616"/>
    </source>
</evidence>
<dbReference type="PRINTS" id="PR00781">
    <property type="entry name" value="LIPOSIGPTASE"/>
</dbReference>
<keyword evidence="7 10" id="KW-0378">Hydrolase</keyword>
<dbReference type="GO" id="GO:0004190">
    <property type="term" value="F:aspartic-type endopeptidase activity"/>
    <property type="evidence" value="ECO:0007669"/>
    <property type="project" value="UniProtKB-UniRule"/>
</dbReference>
<dbReference type="NCBIfam" id="TIGR00077">
    <property type="entry name" value="lspA"/>
    <property type="match status" value="1"/>
</dbReference>
<gene>
    <name evidence="10" type="primary">lspA</name>
    <name evidence="12" type="ORF">IAA96_06180</name>
</gene>
<feature type="transmembrane region" description="Helical" evidence="10">
    <location>
        <begin position="15"/>
        <end position="31"/>
    </location>
</feature>
<evidence type="ECO:0000256" key="8">
    <source>
        <dbReference type="ARBA" id="ARBA00022989"/>
    </source>
</evidence>
<sequence>MKKEDGPSAGSRKELFIPLIFSAAVIILDQLTKQLVVANIPAWSVGAEFFGGAFRIIHVYNPGAAFSLGSGLSRSLRGIVFGLLPVAVLAVILRVYFRNREFTRLQRWCIAGIIGGGAGNLIDRFFRPEGVVDFLDVRVYGFLGFERWPTFNLADSAIVVCGIVIICSFIRQFLAEAKENRNAGKTDKTE</sequence>
<feature type="transmembrane region" description="Helical" evidence="10">
    <location>
        <begin position="108"/>
        <end position="126"/>
    </location>
</feature>
<dbReference type="GO" id="GO:0005886">
    <property type="term" value="C:plasma membrane"/>
    <property type="evidence" value="ECO:0007669"/>
    <property type="project" value="UniProtKB-SubCell"/>
</dbReference>
<evidence type="ECO:0000256" key="5">
    <source>
        <dbReference type="ARBA" id="ARBA00022692"/>
    </source>
</evidence>
<evidence type="ECO:0000256" key="3">
    <source>
        <dbReference type="ARBA" id="ARBA00022519"/>
    </source>
</evidence>
<keyword evidence="6 10" id="KW-0064">Aspartyl protease</keyword>
<evidence type="ECO:0000256" key="11">
    <source>
        <dbReference type="RuleBase" id="RU004181"/>
    </source>
</evidence>
<feature type="transmembrane region" description="Helical" evidence="10">
    <location>
        <begin position="153"/>
        <end position="174"/>
    </location>
</feature>
<reference evidence="12" key="2">
    <citation type="journal article" date="2021" name="PeerJ">
        <title>Extensive microbial diversity within the chicken gut microbiome revealed by metagenomics and culture.</title>
        <authorList>
            <person name="Gilroy R."/>
            <person name="Ravi A."/>
            <person name="Getino M."/>
            <person name="Pursley I."/>
            <person name="Horton D.L."/>
            <person name="Alikhan N.F."/>
            <person name="Baker D."/>
            <person name="Gharbi K."/>
            <person name="Hall N."/>
            <person name="Watson M."/>
            <person name="Adriaenssens E.M."/>
            <person name="Foster-Nyarko E."/>
            <person name="Jarju S."/>
            <person name="Secka A."/>
            <person name="Antonio M."/>
            <person name="Oren A."/>
            <person name="Chaudhuri R.R."/>
            <person name="La Ragione R."/>
            <person name="Hildebrand F."/>
            <person name="Pallen M.J."/>
        </authorList>
    </citation>
    <scope>NUCLEOTIDE SEQUENCE</scope>
    <source>
        <strain evidence="12">B3-4054</strain>
    </source>
</reference>
<evidence type="ECO:0000256" key="2">
    <source>
        <dbReference type="ARBA" id="ARBA00022475"/>
    </source>
</evidence>
<dbReference type="PANTHER" id="PTHR33695:SF1">
    <property type="entry name" value="LIPOPROTEIN SIGNAL PEPTIDASE"/>
    <property type="match status" value="1"/>
</dbReference>
<evidence type="ECO:0000256" key="10">
    <source>
        <dbReference type="HAMAP-Rule" id="MF_00161"/>
    </source>
</evidence>
<dbReference type="Pfam" id="PF01252">
    <property type="entry name" value="Peptidase_A8"/>
    <property type="match status" value="1"/>
</dbReference>
<feature type="transmembrane region" description="Helical" evidence="10">
    <location>
        <begin position="78"/>
        <end position="96"/>
    </location>
</feature>